<keyword evidence="11" id="KW-1185">Reference proteome</keyword>
<dbReference type="eggNOG" id="COG1314">
    <property type="taxonomic scope" value="Bacteria"/>
</dbReference>
<reference evidence="11" key="1">
    <citation type="submission" date="2013-03" db="EMBL/GenBank/DDBJ databases">
        <title>Genome sequence of Chthonomonas calidirosea, the first sequenced genome from the Armatimonadetes phylum (formally candidate division OP10).</title>
        <authorList>
            <person name="Lee K.C.Y."/>
            <person name="Morgan X.C."/>
            <person name="Dunfield P.F."/>
            <person name="Tamas I."/>
            <person name="Houghton K.M."/>
            <person name="Vyssotski M."/>
            <person name="Ryan J.L.J."/>
            <person name="Lagutin K."/>
            <person name="McDonald I.R."/>
            <person name="Stott M.B."/>
        </authorList>
    </citation>
    <scope>NUCLEOTIDE SEQUENCE [LARGE SCALE GENOMIC DNA]</scope>
    <source>
        <strain evidence="11">DSM 23976 / ICMP 18418 / T49</strain>
    </source>
</reference>
<dbReference type="Pfam" id="PF03840">
    <property type="entry name" value="SecG"/>
    <property type="match status" value="1"/>
</dbReference>
<dbReference type="EMBL" id="HF951689">
    <property type="protein sequence ID" value="CCW34751.1"/>
    <property type="molecule type" value="Genomic_DNA"/>
</dbReference>
<evidence type="ECO:0000256" key="2">
    <source>
        <dbReference type="ARBA" id="ARBA00008445"/>
    </source>
</evidence>
<dbReference type="GO" id="GO:0009306">
    <property type="term" value="P:protein secretion"/>
    <property type="evidence" value="ECO:0007669"/>
    <property type="project" value="UniProtKB-UniRule"/>
</dbReference>
<dbReference type="Proteomes" id="UP000014227">
    <property type="component" value="Chromosome I"/>
</dbReference>
<comment type="subcellular location">
    <subcellularLocation>
        <location evidence="9">Cell membrane</location>
        <topology evidence="9">Multi-pass membrane protein</topology>
    </subcellularLocation>
    <subcellularLocation>
        <location evidence="1">Membrane</location>
        <topology evidence="1">Multi-pass membrane protein</topology>
    </subcellularLocation>
</comment>
<dbReference type="STRING" id="454171.CP488_00226"/>
<evidence type="ECO:0000256" key="8">
    <source>
        <dbReference type="ARBA" id="ARBA00023136"/>
    </source>
</evidence>
<protein>
    <recommendedName>
        <fullName evidence="9">Protein-export membrane protein SecG</fullName>
    </recommendedName>
</protein>
<organism evidence="10 11">
    <name type="scientific">Chthonomonas calidirosea (strain DSM 23976 / ICMP 18418 / T49)</name>
    <dbReference type="NCBI Taxonomy" id="1303518"/>
    <lineage>
        <taxon>Bacteria</taxon>
        <taxon>Bacillati</taxon>
        <taxon>Armatimonadota</taxon>
        <taxon>Chthonomonadia</taxon>
        <taxon>Chthonomonadales</taxon>
        <taxon>Chthonomonadaceae</taxon>
        <taxon>Chthonomonas</taxon>
    </lineage>
</organism>
<dbReference type="GO" id="GO:0005886">
    <property type="term" value="C:plasma membrane"/>
    <property type="evidence" value="ECO:0007669"/>
    <property type="project" value="UniProtKB-SubCell"/>
</dbReference>
<evidence type="ECO:0000256" key="5">
    <source>
        <dbReference type="ARBA" id="ARBA00022927"/>
    </source>
</evidence>
<keyword evidence="6 9" id="KW-1133">Transmembrane helix</keyword>
<keyword evidence="9" id="KW-1003">Cell membrane</keyword>
<dbReference type="AlphaFoldDB" id="S0ETG3"/>
<sequence>MKIIHGLLGVLIFLLSVALIYVITIQESKIDGLQGQIGSASVSTFKGKAGKEELLNSITARLAAVLCVCLLLYAILGS</sequence>
<gene>
    <name evidence="10" type="ORF">CCALI_00929</name>
</gene>
<dbReference type="NCBIfam" id="TIGR00810">
    <property type="entry name" value="secG"/>
    <property type="match status" value="1"/>
</dbReference>
<dbReference type="HOGENOM" id="CLU_2615618_0_0_0"/>
<dbReference type="InterPro" id="IPR004692">
    <property type="entry name" value="SecG"/>
</dbReference>
<evidence type="ECO:0000313" key="11">
    <source>
        <dbReference type="Proteomes" id="UP000014227"/>
    </source>
</evidence>
<evidence type="ECO:0000256" key="7">
    <source>
        <dbReference type="ARBA" id="ARBA00023010"/>
    </source>
</evidence>
<evidence type="ECO:0000256" key="4">
    <source>
        <dbReference type="ARBA" id="ARBA00022692"/>
    </source>
</evidence>
<feature type="transmembrane region" description="Helical" evidence="9">
    <location>
        <begin position="58"/>
        <end position="76"/>
    </location>
</feature>
<comment type="similarity">
    <text evidence="2 9">Belongs to the SecG family.</text>
</comment>
<evidence type="ECO:0000313" key="10">
    <source>
        <dbReference type="EMBL" id="CCW34751.1"/>
    </source>
</evidence>
<evidence type="ECO:0000256" key="1">
    <source>
        <dbReference type="ARBA" id="ARBA00004141"/>
    </source>
</evidence>
<name>S0ETG3_CHTCT</name>
<evidence type="ECO:0000256" key="6">
    <source>
        <dbReference type="ARBA" id="ARBA00022989"/>
    </source>
</evidence>
<dbReference type="InParanoid" id="S0ETG3"/>
<dbReference type="FunCoup" id="S0ETG3">
    <property type="interactions" value="103"/>
</dbReference>
<keyword evidence="7 9" id="KW-0811">Translocation</keyword>
<dbReference type="RefSeq" id="WP_016482305.1">
    <property type="nucleotide sequence ID" value="NC_021487.1"/>
</dbReference>
<dbReference type="KEGG" id="ccz:CCALI_00929"/>
<keyword evidence="5 9" id="KW-0653">Protein transport</keyword>
<evidence type="ECO:0000256" key="9">
    <source>
        <dbReference type="RuleBase" id="RU365087"/>
    </source>
</evidence>
<keyword evidence="4 9" id="KW-0812">Transmembrane</keyword>
<proteinExistence type="inferred from homology"/>
<dbReference type="GO" id="GO:0015450">
    <property type="term" value="F:protein-transporting ATPase activity"/>
    <property type="evidence" value="ECO:0007669"/>
    <property type="project" value="UniProtKB-UniRule"/>
</dbReference>
<feature type="transmembrane region" description="Helical" evidence="9">
    <location>
        <begin position="6"/>
        <end position="24"/>
    </location>
</feature>
<keyword evidence="8 9" id="KW-0472">Membrane</keyword>
<dbReference type="PATRIC" id="fig|1303518.3.peg.941"/>
<keyword evidence="3 9" id="KW-0813">Transport</keyword>
<comment type="function">
    <text evidence="9">Involved in protein export. Participates in an early event of protein translocation.</text>
</comment>
<accession>S0ETG3</accession>
<evidence type="ECO:0000256" key="3">
    <source>
        <dbReference type="ARBA" id="ARBA00022448"/>
    </source>
</evidence>